<gene>
    <name evidence="5" type="ORF">Agub_g4681</name>
</gene>
<feature type="repeat" description="WD" evidence="3">
    <location>
        <begin position="680"/>
        <end position="713"/>
    </location>
</feature>
<proteinExistence type="predicted"/>
<feature type="compositionally biased region" description="Low complexity" evidence="4">
    <location>
        <begin position="410"/>
        <end position="423"/>
    </location>
</feature>
<evidence type="ECO:0000256" key="1">
    <source>
        <dbReference type="ARBA" id="ARBA00022574"/>
    </source>
</evidence>
<dbReference type="PROSITE" id="PS00678">
    <property type="entry name" value="WD_REPEATS_1"/>
    <property type="match status" value="1"/>
</dbReference>
<feature type="repeat" description="WD" evidence="3">
    <location>
        <begin position="654"/>
        <end position="679"/>
    </location>
</feature>
<feature type="compositionally biased region" description="Low complexity" evidence="4">
    <location>
        <begin position="432"/>
        <end position="443"/>
    </location>
</feature>
<dbReference type="Pfam" id="PF00400">
    <property type="entry name" value="WD40"/>
    <property type="match status" value="5"/>
</dbReference>
<dbReference type="PRINTS" id="PR00320">
    <property type="entry name" value="GPROTEINBRPT"/>
</dbReference>
<feature type="compositionally biased region" description="Polar residues" evidence="4">
    <location>
        <begin position="377"/>
        <end position="388"/>
    </location>
</feature>
<dbReference type="SUPFAM" id="SSF50978">
    <property type="entry name" value="WD40 repeat-like"/>
    <property type="match status" value="1"/>
</dbReference>
<sequence length="878" mass="89019">GQQGPGYSPCPAGCNGGSSITRESSYELGFSAQGPSVVFVASEPITASASDWVAVPKNTALVVTREKGGFLNTLRCPLRVYPLLQPSPAPSLPFPAPAALLGAPGSMAVMQPQVPLPRRSSGGGVYGAPPPGLDPQRDVCICLEALSRGITAKSRAFLAHRPTGLGIGGGSSLFLQPSPDTLHELPSLPSTVLGMAPRRISASGQPQQGQPEPAGPAAVLASRVGSQAEFLDAFPDDEPHDYMRLIGHSGPVVAMTVCPHASRLYTSSADCSVKVWSLLDNSCLHTLVGQRKPVTAMRLRAHGRLLLAASGRKIRVWDAVHFRCLQLVKISDSCGTIRCLEVLGLHHNHGRNNHHNHHHEHGNNCHHHHQHLHNHNQDGSRPQQTPQPDANMVGNGVGHGGAAGGGAGGDSARSSSTGEGLLPSPSPRSRRYSSSDGSSSSLSMADVPGGVQEVLVEALGARRGTGGGAAAAVGGMERSSSAALAAGRGEGGAAAAAADGCGVCANGSSGGGGLSLLYVGCQDTTVKVFTLDEHQLLAAAAAAAAPLVSPPQAAAAPAAAGSAPASAAISRLPSMTTPPRSPFAAQRPSLTAAGGLVARTTTTGFAGPPALLPPRIIATPEEADQGVSDLAPLMVTAAEGGAHVGPVNCLALCGRFLCSGGGDATVRVWDAATLKLVGVLRGHRGSVLCLLGLGSNLLLSGARDNTIRVWDLEMDMLCRRTLTGHKDDVTGLAAIHLHKRLTEAAAAAGAAVPDGTTAATGVHGGCLTPGGRSVALASTVVASSSADGTVRLWSTAWTCLCILSLPAASTSPSAVPAALCGCLAADLAVAGFTDGEVRMWHIDDVYGAVLQQCCREVAAEAEALHAACGCLVHGVEVA</sequence>
<dbReference type="InterPro" id="IPR020472">
    <property type="entry name" value="WD40_PAC1"/>
</dbReference>
<dbReference type="PANTHER" id="PTHR19848:SF8">
    <property type="entry name" value="F-BOX AND WD REPEAT DOMAIN CONTAINING 7"/>
    <property type="match status" value="1"/>
</dbReference>
<protein>
    <recommendedName>
        <fullName evidence="7">Guanine nucleotide-binding protein subunit beta-like protein</fullName>
    </recommendedName>
</protein>
<feature type="non-terminal residue" evidence="5">
    <location>
        <position position="1"/>
    </location>
</feature>
<dbReference type="PROSITE" id="PS50082">
    <property type="entry name" value="WD_REPEATS_2"/>
    <property type="match status" value="3"/>
</dbReference>
<evidence type="ECO:0008006" key="7">
    <source>
        <dbReference type="Google" id="ProtNLM"/>
    </source>
</evidence>
<evidence type="ECO:0000256" key="2">
    <source>
        <dbReference type="ARBA" id="ARBA00022737"/>
    </source>
</evidence>
<keyword evidence="1 3" id="KW-0853">WD repeat</keyword>
<feature type="region of interest" description="Disordered" evidence="4">
    <location>
        <begin position="351"/>
        <end position="446"/>
    </location>
</feature>
<dbReference type="InterPro" id="IPR036322">
    <property type="entry name" value="WD40_repeat_dom_sf"/>
</dbReference>
<dbReference type="InterPro" id="IPR001680">
    <property type="entry name" value="WD40_rpt"/>
</dbReference>
<keyword evidence="2" id="KW-0677">Repeat</keyword>
<feature type="repeat" description="WD" evidence="3">
    <location>
        <begin position="245"/>
        <end position="286"/>
    </location>
</feature>
<dbReference type="InterPro" id="IPR015943">
    <property type="entry name" value="WD40/YVTN_repeat-like_dom_sf"/>
</dbReference>
<name>A0AAD3DLW6_9CHLO</name>
<dbReference type="InterPro" id="IPR019775">
    <property type="entry name" value="WD40_repeat_CS"/>
</dbReference>
<evidence type="ECO:0000313" key="5">
    <source>
        <dbReference type="EMBL" id="GFR43584.1"/>
    </source>
</evidence>
<dbReference type="Proteomes" id="UP001054857">
    <property type="component" value="Unassembled WGS sequence"/>
</dbReference>
<keyword evidence="6" id="KW-1185">Reference proteome</keyword>
<dbReference type="PROSITE" id="PS50294">
    <property type="entry name" value="WD_REPEATS_REGION"/>
    <property type="match status" value="2"/>
</dbReference>
<feature type="compositionally biased region" description="Gly residues" evidence="4">
    <location>
        <begin position="395"/>
        <end position="409"/>
    </location>
</feature>
<evidence type="ECO:0000313" key="6">
    <source>
        <dbReference type="Proteomes" id="UP001054857"/>
    </source>
</evidence>
<dbReference type="Gene3D" id="2.130.10.10">
    <property type="entry name" value="YVTN repeat-like/Quinoprotein amine dehydrogenase"/>
    <property type="match status" value="2"/>
</dbReference>
<dbReference type="AlphaFoldDB" id="A0AAD3DLW6"/>
<organism evidence="5 6">
    <name type="scientific">Astrephomene gubernaculifera</name>
    <dbReference type="NCBI Taxonomy" id="47775"/>
    <lineage>
        <taxon>Eukaryota</taxon>
        <taxon>Viridiplantae</taxon>
        <taxon>Chlorophyta</taxon>
        <taxon>core chlorophytes</taxon>
        <taxon>Chlorophyceae</taxon>
        <taxon>CS clade</taxon>
        <taxon>Chlamydomonadales</taxon>
        <taxon>Astrephomenaceae</taxon>
        <taxon>Astrephomene</taxon>
    </lineage>
</organism>
<feature type="non-terminal residue" evidence="5">
    <location>
        <position position="878"/>
    </location>
</feature>
<accession>A0AAD3DLW6</accession>
<reference evidence="5 6" key="1">
    <citation type="journal article" date="2021" name="Sci. Rep.">
        <title>Genome sequencing of the multicellular alga Astrephomene provides insights into convergent evolution of germ-soma differentiation.</title>
        <authorList>
            <person name="Yamashita S."/>
            <person name="Yamamoto K."/>
            <person name="Matsuzaki R."/>
            <person name="Suzuki S."/>
            <person name="Yamaguchi H."/>
            <person name="Hirooka S."/>
            <person name="Minakuchi Y."/>
            <person name="Miyagishima S."/>
            <person name="Kawachi M."/>
            <person name="Toyoda A."/>
            <person name="Nozaki H."/>
        </authorList>
    </citation>
    <scope>NUCLEOTIDE SEQUENCE [LARGE SCALE GENOMIC DNA]</scope>
    <source>
        <strain evidence="5 6">NIES-4017</strain>
    </source>
</reference>
<dbReference type="SMART" id="SM00320">
    <property type="entry name" value="WD40"/>
    <property type="match status" value="7"/>
</dbReference>
<evidence type="ECO:0000256" key="3">
    <source>
        <dbReference type="PROSITE-ProRule" id="PRU00221"/>
    </source>
</evidence>
<dbReference type="PANTHER" id="PTHR19848">
    <property type="entry name" value="WD40 REPEAT PROTEIN"/>
    <property type="match status" value="1"/>
</dbReference>
<feature type="compositionally biased region" description="Basic residues" evidence="4">
    <location>
        <begin position="351"/>
        <end position="374"/>
    </location>
</feature>
<evidence type="ECO:0000256" key="4">
    <source>
        <dbReference type="SAM" id="MobiDB-lite"/>
    </source>
</evidence>
<comment type="caution">
    <text evidence="5">The sequence shown here is derived from an EMBL/GenBank/DDBJ whole genome shotgun (WGS) entry which is preliminary data.</text>
</comment>
<dbReference type="EMBL" id="BMAR01000006">
    <property type="protein sequence ID" value="GFR43584.1"/>
    <property type="molecule type" value="Genomic_DNA"/>
</dbReference>